<dbReference type="InterPro" id="IPR036291">
    <property type="entry name" value="NAD(P)-bd_dom_sf"/>
</dbReference>
<proteinExistence type="predicted"/>
<feature type="domain" description="RCK C-terminal" evidence="2">
    <location>
        <begin position="137"/>
        <end position="221"/>
    </location>
</feature>
<dbReference type="Gene3D" id="3.30.70.1450">
    <property type="entry name" value="Regulator of K+ conductance, C-terminal domain"/>
    <property type="match status" value="1"/>
</dbReference>
<dbReference type="PROSITE" id="PS51201">
    <property type="entry name" value="RCK_N"/>
    <property type="match status" value="1"/>
</dbReference>
<dbReference type="InterPro" id="IPR006037">
    <property type="entry name" value="RCK_C"/>
</dbReference>
<name>A0A9D1G8T2_9FIRM</name>
<comment type="caution">
    <text evidence="3">The sequence shown here is derived from an EMBL/GenBank/DDBJ whole genome shotgun (WGS) entry which is preliminary data.</text>
</comment>
<accession>A0A9D1G8T2</accession>
<dbReference type="SUPFAM" id="SSF51735">
    <property type="entry name" value="NAD(P)-binding Rossmann-fold domains"/>
    <property type="match status" value="1"/>
</dbReference>
<gene>
    <name evidence="3" type="ORF">IAD04_04715</name>
</gene>
<dbReference type="InterPro" id="IPR003148">
    <property type="entry name" value="RCK_N"/>
</dbReference>
<dbReference type="PANTHER" id="PTHR43833:SF7">
    <property type="entry name" value="KTR SYSTEM POTASSIUM UPTAKE PROTEIN C"/>
    <property type="match status" value="1"/>
</dbReference>
<evidence type="ECO:0000259" key="1">
    <source>
        <dbReference type="PROSITE" id="PS51201"/>
    </source>
</evidence>
<evidence type="ECO:0000259" key="2">
    <source>
        <dbReference type="PROSITE" id="PS51202"/>
    </source>
</evidence>
<dbReference type="EMBL" id="DVKI01000146">
    <property type="protein sequence ID" value="HIT17654.1"/>
    <property type="molecule type" value="Genomic_DNA"/>
</dbReference>
<reference evidence="3" key="2">
    <citation type="journal article" date="2021" name="PeerJ">
        <title>Extensive microbial diversity within the chicken gut microbiome revealed by metagenomics and culture.</title>
        <authorList>
            <person name="Gilroy R."/>
            <person name="Ravi A."/>
            <person name="Getino M."/>
            <person name="Pursley I."/>
            <person name="Horton D.L."/>
            <person name="Alikhan N.F."/>
            <person name="Baker D."/>
            <person name="Gharbi K."/>
            <person name="Hall N."/>
            <person name="Watson M."/>
            <person name="Adriaenssens E.M."/>
            <person name="Foster-Nyarko E."/>
            <person name="Jarju S."/>
            <person name="Secka A."/>
            <person name="Antonio M."/>
            <person name="Oren A."/>
            <person name="Chaudhuri R.R."/>
            <person name="La Ragione R."/>
            <person name="Hildebrand F."/>
            <person name="Pallen M.J."/>
        </authorList>
    </citation>
    <scope>NUCLEOTIDE SEQUENCE</scope>
    <source>
        <strain evidence="3">14508</strain>
    </source>
</reference>
<evidence type="ECO:0000313" key="4">
    <source>
        <dbReference type="Proteomes" id="UP000886893"/>
    </source>
</evidence>
<dbReference type="SUPFAM" id="SSF116726">
    <property type="entry name" value="TrkA C-terminal domain-like"/>
    <property type="match status" value="1"/>
</dbReference>
<protein>
    <submittedName>
        <fullName evidence="3">TrkA family potassium uptake protein</fullName>
    </submittedName>
</protein>
<dbReference type="GO" id="GO:0006813">
    <property type="term" value="P:potassium ion transport"/>
    <property type="evidence" value="ECO:0007669"/>
    <property type="project" value="InterPro"/>
</dbReference>
<dbReference type="Pfam" id="PF02080">
    <property type="entry name" value="TrkA_C"/>
    <property type="match status" value="1"/>
</dbReference>
<dbReference type="PANTHER" id="PTHR43833">
    <property type="entry name" value="POTASSIUM CHANNEL PROTEIN 2-RELATED-RELATED"/>
    <property type="match status" value="1"/>
</dbReference>
<dbReference type="Gene3D" id="3.40.50.720">
    <property type="entry name" value="NAD(P)-binding Rossmann-like Domain"/>
    <property type="match status" value="1"/>
</dbReference>
<organism evidence="3 4">
    <name type="scientific">Candidatus Caccosoma faecigallinarum</name>
    <dbReference type="NCBI Taxonomy" id="2840720"/>
    <lineage>
        <taxon>Bacteria</taxon>
        <taxon>Bacillati</taxon>
        <taxon>Bacillota</taxon>
        <taxon>Bacillota incertae sedis</taxon>
        <taxon>Candidatus Caccosoma</taxon>
    </lineage>
</organism>
<dbReference type="InterPro" id="IPR036721">
    <property type="entry name" value="RCK_C_sf"/>
</dbReference>
<dbReference type="InterPro" id="IPR050721">
    <property type="entry name" value="Trk_Ktr_HKT_K-transport"/>
</dbReference>
<dbReference type="AlphaFoldDB" id="A0A9D1G8T2"/>
<dbReference type="Pfam" id="PF02254">
    <property type="entry name" value="TrkA_N"/>
    <property type="match status" value="1"/>
</dbReference>
<reference evidence="3" key="1">
    <citation type="submission" date="2020-10" db="EMBL/GenBank/DDBJ databases">
        <authorList>
            <person name="Gilroy R."/>
        </authorList>
    </citation>
    <scope>NUCLEOTIDE SEQUENCE</scope>
    <source>
        <strain evidence="3">14508</strain>
    </source>
</reference>
<sequence>MAFKTDFVVIGLGRFGLSIVKTLLQEHKSVMVLDCDLEKINRIRDKVAFAAALDATDEDALCEVGIKNAEHVIVAMGSNFENGLLTTVALQQLGIKNITVKSSDETQSKVYRQLGIVDIVSPEIETGIKVARRLTHSSIQDFIELGTDLSVIKIEVLNEKLIHKTIVDANFREKFGANIIAITRDEKTFVPSAMEILQKGDLLYIIIHNKNLTKIEAFIGKNEK</sequence>
<dbReference type="Proteomes" id="UP000886893">
    <property type="component" value="Unassembled WGS sequence"/>
</dbReference>
<dbReference type="GO" id="GO:0008324">
    <property type="term" value="F:monoatomic cation transmembrane transporter activity"/>
    <property type="evidence" value="ECO:0007669"/>
    <property type="project" value="InterPro"/>
</dbReference>
<evidence type="ECO:0000313" key="3">
    <source>
        <dbReference type="EMBL" id="HIT17654.1"/>
    </source>
</evidence>
<feature type="domain" description="RCK N-terminal" evidence="1">
    <location>
        <begin position="4"/>
        <end position="121"/>
    </location>
</feature>
<dbReference type="PROSITE" id="PS51202">
    <property type="entry name" value="RCK_C"/>
    <property type="match status" value="1"/>
</dbReference>